<dbReference type="AlphaFoldDB" id="A0A819AE54"/>
<sequence>GNLKPKKQPIENSTRFSDTIPNSRGHDYGWRLQSNLGQEIQNLQIRFHDEHKKRVPKEILGYD</sequence>
<comment type="caution">
    <text evidence="2">The sequence shown here is derived from an EMBL/GenBank/DDBJ whole genome shotgun (WGS) entry which is preliminary data.</text>
</comment>
<reference evidence="2" key="1">
    <citation type="submission" date="2021-02" db="EMBL/GenBank/DDBJ databases">
        <authorList>
            <person name="Nowell W R."/>
        </authorList>
    </citation>
    <scope>NUCLEOTIDE SEQUENCE</scope>
</reference>
<evidence type="ECO:0000313" key="2">
    <source>
        <dbReference type="EMBL" id="CAF3780713.1"/>
    </source>
</evidence>
<dbReference type="Proteomes" id="UP000663844">
    <property type="component" value="Unassembled WGS sequence"/>
</dbReference>
<protein>
    <submittedName>
        <fullName evidence="2">Uncharacterized protein</fullName>
    </submittedName>
</protein>
<organism evidence="2 3">
    <name type="scientific">Adineta steineri</name>
    <dbReference type="NCBI Taxonomy" id="433720"/>
    <lineage>
        <taxon>Eukaryota</taxon>
        <taxon>Metazoa</taxon>
        <taxon>Spiralia</taxon>
        <taxon>Gnathifera</taxon>
        <taxon>Rotifera</taxon>
        <taxon>Eurotatoria</taxon>
        <taxon>Bdelloidea</taxon>
        <taxon>Adinetida</taxon>
        <taxon>Adinetidae</taxon>
        <taxon>Adineta</taxon>
    </lineage>
</organism>
<evidence type="ECO:0000313" key="3">
    <source>
        <dbReference type="Proteomes" id="UP000663844"/>
    </source>
</evidence>
<dbReference type="EMBL" id="CAJOAZ010001204">
    <property type="protein sequence ID" value="CAF3780713.1"/>
    <property type="molecule type" value="Genomic_DNA"/>
</dbReference>
<feature type="compositionally biased region" description="Polar residues" evidence="1">
    <location>
        <begin position="10"/>
        <end position="22"/>
    </location>
</feature>
<accession>A0A819AE54</accession>
<feature type="non-terminal residue" evidence="2">
    <location>
        <position position="1"/>
    </location>
</feature>
<proteinExistence type="predicted"/>
<name>A0A819AE54_9BILA</name>
<feature type="region of interest" description="Disordered" evidence="1">
    <location>
        <begin position="1"/>
        <end position="24"/>
    </location>
</feature>
<evidence type="ECO:0000256" key="1">
    <source>
        <dbReference type="SAM" id="MobiDB-lite"/>
    </source>
</evidence>
<gene>
    <name evidence="2" type="ORF">OXD698_LOCUS17128</name>
</gene>